<evidence type="ECO:0008006" key="5">
    <source>
        <dbReference type="Google" id="ProtNLM"/>
    </source>
</evidence>
<dbReference type="AlphaFoldDB" id="A0A4Q7YS58"/>
<feature type="compositionally biased region" description="Polar residues" evidence="1">
    <location>
        <begin position="149"/>
        <end position="169"/>
    </location>
</feature>
<keyword evidence="2" id="KW-0732">Signal</keyword>
<feature type="signal peptide" evidence="2">
    <location>
        <begin position="1"/>
        <end position="22"/>
    </location>
</feature>
<feature type="chain" id="PRO_5020410691" description="Outer membrane lipoprotein-sorting protein" evidence="2">
    <location>
        <begin position="23"/>
        <end position="266"/>
    </location>
</feature>
<sequence>MLIARIVPAALSFLLLASSVVANSQTIGWSTEPYTATKTETLVQKLADGTTMTQVSNLVEARDSQGRTMQKRPTKTFKEGDGVTLISIMDPVAHTTTHWTSNAKNAVRFHMSVPVAKAAVPGGHLPNNEVMTQNGSAFAALSLTTVSPILGSTPSPQGTPSAANSSHPAQTMEKLGSKTMAGVYAEGVRLTITYPIGFFGNDRPIVEVRETWTSPDLKIIMLNSDDDPRQGLRTTEVTNIDRVEPDPSIFQVPDGYQVKDTYPGVN</sequence>
<evidence type="ECO:0000313" key="4">
    <source>
        <dbReference type="Proteomes" id="UP000292958"/>
    </source>
</evidence>
<dbReference type="OrthoDB" id="128756at2"/>
<reference evidence="3 4" key="1">
    <citation type="submission" date="2019-02" db="EMBL/GenBank/DDBJ databases">
        <title>Genomic Encyclopedia of Archaeal and Bacterial Type Strains, Phase II (KMG-II): from individual species to whole genera.</title>
        <authorList>
            <person name="Goeker M."/>
        </authorList>
    </citation>
    <scope>NUCLEOTIDE SEQUENCE [LARGE SCALE GENOMIC DNA]</scope>
    <source>
        <strain evidence="3 4">DSM 18101</strain>
    </source>
</reference>
<gene>
    <name evidence="3" type="ORF">BDD14_1206</name>
</gene>
<evidence type="ECO:0000256" key="2">
    <source>
        <dbReference type="SAM" id="SignalP"/>
    </source>
</evidence>
<evidence type="ECO:0000256" key="1">
    <source>
        <dbReference type="SAM" id="MobiDB-lite"/>
    </source>
</evidence>
<accession>A0A4Q7YS58</accession>
<organism evidence="3 4">
    <name type="scientific">Edaphobacter modestus</name>
    <dbReference type="NCBI Taxonomy" id="388466"/>
    <lineage>
        <taxon>Bacteria</taxon>
        <taxon>Pseudomonadati</taxon>
        <taxon>Acidobacteriota</taxon>
        <taxon>Terriglobia</taxon>
        <taxon>Terriglobales</taxon>
        <taxon>Acidobacteriaceae</taxon>
        <taxon>Edaphobacter</taxon>
    </lineage>
</organism>
<dbReference type="RefSeq" id="WP_130417970.1">
    <property type="nucleotide sequence ID" value="NZ_SHKW01000001.1"/>
</dbReference>
<proteinExistence type="predicted"/>
<comment type="caution">
    <text evidence="3">The sequence shown here is derived from an EMBL/GenBank/DDBJ whole genome shotgun (WGS) entry which is preliminary data.</text>
</comment>
<name>A0A4Q7YS58_9BACT</name>
<dbReference type="Proteomes" id="UP000292958">
    <property type="component" value="Unassembled WGS sequence"/>
</dbReference>
<keyword evidence="4" id="KW-1185">Reference proteome</keyword>
<dbReference type="EMBL" id="SHKW01000001">
    <property type="protein sequence ID" value="RZU39811.1"/>
    <property type="molecule type" value="Genomic_DNA"/>
</dbReference>
<evidence type="ECO:0000313" key="3">
    <source>
        <dbReference type="EMBL" id="RZU39811.1"/>
    </source>
</evidence>
<protein>
    <recommendedName>
        <fullName evidence="5">Outer membrane lipoprotein-sorting protein</fullName>
    </recommendedName>
</protein>
<feature type="region of interest" description="Disordered" evidence="1">
    <location>
        <begin position="149"/>
        <end position="172"/>
    </location>
</feature>